<dbReference type="GO" id="GO:0008757">
    <property type="term" value="F:S-adenosylmethionine-dependent methyltransferase activity"/>
    <property type="evidence" value="ECO:0007669"/>
    <property type="project" value="InterPro"/>
</dbReference>
<proteinExistence type="predicted"/>
<dbReference type="EMBL" id="JMIY01000003">
    <property type="protein sequence ID" value="KCZ72207.1"/>
    <property type="molecule type" value="Genomic_DNA"/>
</dbReference>
<evidence type="ECO:0000313" key="3">
    <source>
        <dbReference type="Proteomes" id="UP000027153"/>
    </source>
</evidence>
<evidence type="ECO:0000313" key="2">
    <source>
        <dbReference type="EMBL" id="KCZ72207.1"/>
    </source>
</evidence>
<gene>
    <name evidence="2" type="ORF">ANME2D_01611</name>
</gene>
<protein>
    <submittedName>
        <fullName evidence="2">Methylase involved in ubiquinone/menaquinone biosynthesis</fullName>
    </submittedName>
</protein>
<reference evidence="2 3" key="1">
    <citation type="journal article" date="2013" name="Nature">
        <title>Anaerobic oxidation of methane coupled to nitrate reduction in a novel archaeal lineage.</title>
        <authorList>
            <person name="Haroon M.F."/>
            <person name="Hu S."/>
            <person name="Shi Y."/>
            <person name="Imelfort M."/>
            <person name="Keller J."/>
            <person name="Hugenholtz P."/>
            <person name="Yuan Z."/>
            <person name="Tyson G.W."/>
        </authorList>
    </citation>
    <scope>NUCLEOTIDE SEQUENCE [LARGE SCALE GENOMIC DNA]</scope>
    <source>
        <strain evidence="2 3">ANME-2d</strain>
    </source>
</reference>
<comment type="caution">
    <text evidence="2">The sequence shown here is derived from an EMBL/GenBank/DDBJ whole genome shotgun (WGS) entry which is preliminary data.</text>
</comment>
<dbReference type="CDD" id="cd02440">
    <property type="entry name" value="AdoMet_MTases"/>
    <property type="match status" value="1"/>
</dbReference>
<keyword evidence="3" id="KW-1185">Reference proteome</keyword>
<dbReference type="Pfam" id="PF08241">
    <property type="entry name" value="Methyltransf_11"/>
    <property type="match status" value="1"/>
</dbReference>
<dbReference type="PANTHER" id="PTHR43861">
    <property type="entry name" value="TRANS-ACONITATE 2-METHYLTRANSFERASE-RELATED"/>
    <property type="match status" value="1"/>
</dbReference>
<dbReference type="RefSeq" id="WP_052368666.1">
    <property type="nucleotide sequence ID" value="NZ_JMIY01000003.1"/>
</dbReference>
<dbReference type="OrthoDB" id="1018at2157"/>
<keyword evidence="2" id="KW-0830">Ubiquinone</keyword>
<organism evidence="2 3">
    <name type="scientific">Candidatus Methanoperedens nitratireducens</name>
    <dbReference type="NCBI Taxonomy" id="1392998"/>
    <lineage>
        <taxon>Archaea</taxon>
        <taxon>Methanobacteriati</taxon>
        <taxon>Methanobacteriota</taxon>
        <taxon>Stenosarchaea group</taxon>
        <taxon>Methanomicrobia</taxon>
        <taxon>Methanosarcinales</taxon>
        <taxon>ANME-2 cluster</taxon>
        <taxon>Candidatus Methanoperedentaceae</taxon>
        <taxon>Candidatus Methanoperedens</taxon>
    </lineage>
</organism>
<dbReference type="GO" id="GO:0032259">
    <property type="term" value="P:methylation"/>
    <property type="evidence" value="ECO:0007669"/>
    <property type="project" value="UniProtKB-KW"/>
</dbReference>
<evidence type="ECO:0000259" key="1">
    <source>
        <dbReference type="Pfam" id="PF08241"/>
    </source>
</evidence>
<dbReference type="Gene3D" id="3.40.50.150">
    <property type="entry name" value="Vaccinia Virus protein VP39"/>
    <property type="match status" value="1"/>
</dbReference>
<keyword evidence="2" id="KW-0808">Transferase</keyword>
<dbReference type="InterPro" id="IPR013216">
    <property type="entry name" value="Methyltransf_11"/>
</dbReference>
<accession>A0A062V4C9</accession>
<sequence length="211" mass="24027">MDKYQCHFSETNTAVSSLGSRTPKFEKIWSIIGNYSSIDFQNAVCLEVGCSAGIIVNLLSKHFRTAIVINIDHNAILSAHKIMNVEACLLAGDALSLPLKDKSLDVIICNHVYEHVTNSHLMMSEIYRVLKDEGFCFFSAGNKFSIIEGHYHIPFLSWLPKSIADLYLRITGKGQEYYEKHLSYYGLRKLLSNFEIEDYTIRIIKNSRLPI</sequence>
<name>A0A062V4C9_9EURY</name>
<keyword evidence="2" id="KW-0489">Methyltransferase</keyword>
<feature type="domain" description="Methyltransferase type 11" evidence="1">
    <location>
        <begin position="46"/>
        <end position="138"/>
    </location>
</feature>
<dbReference type="InterPro" id="IPR029063">
    <property type="entry name" value="SAM-dependent_MTases_sf"/>
</dbReference>
<dbReference type="AlphaFoldDB" id="A0A062V4C9"/>
<dbReference type="SUPFAM" id="SSF53335">
    <property type="entry name" value="S-adenosyl-L-methionine-dependent methyltransferases"/>
    <property type="match status" value="1"/>
</dbReference>
<dbReference type="Proteomes" id="UP000027153">
    <property type="component" value="Unassembled WGS sequence"/>
</dbReference>